<keyword evidence="2" id="KW-1185">Reference proteome</keyword>
<dbReference type="RefSeq" id="WP_155174964.1">
    <property type="nucleotide sequence ID" value="NZ_BAAAFL010000015.1"/>
</dbReference>
<dbReference type="EMBL" id="SMLW01000648">
    <property type="protein sequence ID" value="MTI27938.1"/>
    <property type="molecule type" value="Genomic_DNA"/>
</dbReference>
<gene>
    <name evidence="1" type="ORF">E1163_23475</name>
</gene>
<comment type="caution">
    <text evidence="1">The sequence shown here is derived from an EMBL/GenBank/DDBJ whole genome shotgun (WGS) entry which is preliminary data.</text>
</comment>
<organism evidence="1 2">
    <name type="scientific">Fulvivirga kasyanovii</name>
    <dbReference type="NCBI Taxonomy" id="396812"/>
    <lineage>
        <taxon>Bacteria</taxon>
        <taxon>Pseudomonadati</taxon>
        <taxon>Bacteroidota</taxon>
        <taxon>Cytophagia</taxon>
        <taxon>Cytophagales</taxon>
        <taxon>Fulvivirgaceae</taxon>
        <taxon>Fulvivirga</taxon>
    </lineage>
</organism>
<reference evidence="1 2" key="1">
    <citation type="submission" date="2019-02" db="EMBL/GenBank/DDBJ databases">
        <authorList>
            <person name="Goldberg S.R."/>
            <person name="Haltli B.A."/>
            <person name="Correa H."/>
            <person name="Russell K.G."/>
        </authorList>
    </citation>
    <scope>NUCLEOTIDE SEQUENCE [LARGE SCALE GENOMIC DNA]</scope>
    <source>
        <strain evidence="1 2">JCM 16186</strain>
    </source>
</reference>
<sequence length="441" mass="49358">MRAAVVVLLLLFVFYGFLKYRQYDSYHGMIHEEADLIIKVNSDQLIRKIALNTLANPSYYFKPSEEDSVSADEDEDSGRGFTLPANLFAYTLKGDLKTFYTTLKVNDSSALKSYIQKNLDITSFTTSEKYSYAASDDRKVQIAFDHQRIVLAYTFNSKDVQTTLEEILFQNKTIDTGSETITALKDADGDAVIMQGQNITNVDFDNGTVTLSGLLNLTPQIELPSTSSLAKPDTSSSIHVSLAGYVPVQYLKKYEINNITIPLDSLAKDYEGYLDLRIAGTATQYDTIITYDYNDDFEKVEVKTLNESQVPGVKVLVRGKASHMMEVLKQNQVVLNNKLNRTVFPLLDMNIKAKGASELVFTNIDDKFEAESAGSSDLFMLYANFQRMASEKPLPVKSEYLKNLRTLSINASKAGEAVNIKGQLLLQNKNINALMQLIKNQ</sequence>
<name>A0ABW9RUR0_9BACT</name>
<evidence type="ECO:0000313" key="2">
    <source>
        <dbReference type="Proteomes" id="UP000798808"/>
    </source>
</evidence>
<accession>A0ABW9RUR0</accession>
<evidence type="ECO:0000313" key="1">
    <source>
        <dbReference type="EMBL" id="MTI27938.1"/>
    </source>
</evidence>
<dbReference type="Proteomes" id="UP000798808">
    <property type="component" value="Unassembled WGS sequence"/>
</dbReference>
<proteinExistence type="predicted"/>
<evidence type="ECO:0008006" key="3">
    <source>
        <dbReference type="Google" id="ProtNLM"/>
    </source>
</evidence>
<protein>
    <recommendedName>
        <fullName evidence="3">DUF748 domain-containing protein</fullName>
    </recommendedName>
</protein>